<reference evidence="6 7" key="1">
    <citation type="submission" date="2018-03" db="EMBL/GenBank/DDBJ databases">
        <title>Genomic Encyclopedia of Archaeal and Bacterial Type Strains, Phase II (KMG-II): from individual species to whole genera.</title>
        <authorList>
            <person name="Goeker M."/>
        </authorList>
    </citation>
    <scope>NUCLEOTIDE SEQUENCE [LARGE SCALE GENOMIC DNA]</scope>
    <source>
        <strain evidence="6 7">DSM 100346</strain>
    </source>
</reference>
<dbReference type="AlphaFoldDB" id="A0A316APU4"/>
<keyword evidence="1 4" id="KW-0378">Hydrolase</keyword>
<feature type="active site" evidence="4">
    <location>
        <position position="16"/>
    </location>
</feature>
<keyword evidence="4" id="KW-0145">Chemotaxis</keyword>
<dbReference type="CDD" id="cd16433">
    <property type="entry name" value="CheB"/>
    <property type="match status" value="1"/>
</dbReference>
<dbReference type="PANTHER" id="PTHR42872">
    <property type="entry name" value="PROTEIN-GLUTAMATE METHYLESTERASE/PROTEIN-GLUTAMINE GLUTAMINASE"/>
    <property type="match status" value="1"/>
</dbReference>
<dbReference type="Gene3D" id="3.40.50.180">
    <property type="entry name" value="Methylesterase CheB, C-terminal domain"/>
    <property type="match status" value="1"/>
</dbReference>
<evidence type="ECO:0000256" key="3">
    <source>
        <dbReference type="ARBA" id="ARBA00048267"/>
    </source>
</evidence>
<dbReference type="RefSeq" id="WP_109673778.1">
    <property type="nucleotide sequence ID" value="NZ_QGDT01000003.1"/>
</dbReference>
<dbReference type="GO" id="GO:0008984">
    <property type="term" value="F:protein-glutamate methylesterase activity"/>
    <property type="evidence" value="ECO:0007669"/>
    <property type="project" value="UniProtKB-EC"/>
</dbReference>
<dbReference type="OrthoDB" id="1524092at2"/>
<evidence type="ECO:0000256" key="4">
    <source>
        <dbReference type="PROSITE-ProRule" id="PRU00050"/>
    </source>
</evidence>
<feature type="domain" description="CheB-type methylesterase" evidence="5">
    <location>
        <begin position="9"/>
        <end position="191"/>
    </location>
</feature>
<evidence type="ECO:0000313" key="6">
    <source>
        <dbReference type="EMBL" id="PWJ58850.1"/>
    </source>
</evidence>
<comment type="caution">
    <text evidence="6">The sequence shown here is derived from an EMBL/GenBank/DDBJ whole genome shotgun (WGS) entry which is preliminary data.</text>
</comment>
<feature type="active site" evidence="4">
    <location>
        <position position="136"/>
    </location>
</feature>
<dbReference type="InterPro" id="IPR000673">
    <property type="entry name" value="Sig_transdc_resp-reg_Me-estase"/>
</dbReference>
<evidence type="ECO:0000313" key="7">
    <source>
        <dbReference type="Proteomes" id="UP000245880"/>
    </source>
</evidence>
<dbReference type="PANTHER" id="PTHR42872:SF6">
    <property type="entry name" value="PROTEIN-GLUTAMATE METHYLESTERASE_PROTEIN-GLUTAMINE GLUTAMINASE"/>
    <property type="match status" value="1"/>
</dbReference>
<organism evidence="6 7">
    <name type="scientific">Dyadobacter jejuensis</name>
    <dbReference type="NCBI Taxonomy" id="1082580"/>
    <lineage>
        <taxon>Bacteria</taxon>
        <taxon>Pseudomonadati</taxon>
        <taxon>Bacteroidota</taxon>
        <taxon>Cytophagia</taxon>
        <taxon>Cytophagales</taxon>
        <taxon>Spirosomataceae</taxon>
        <taxon>Dyadobacter</taxon>
    </lineage>
</organism>
<comment type="catalytic activity">
    <reaction evidence="3">
        <text>[protein]-L-glutamate 5-O-methyl ester + H2O = L-glutamyl-[protein] + methanol + H(+)</text>
        <dbReference type="Rhea" id="RHEA:23236"/>
        <dbReference type="Rhea" id="RHEA-COMP:10208"/>
        <dbReference type="Rhea" id="RHEA-COMP:10311"/>
        <dbReference type="ChEBI" id="CHEBI:15377"/>
        <dbReference type="ChEBI" id="CHEBI:15378"/>
        <dbReference type="ChEBI" id="CHEBI:17790"/>
        <dbReference type="ChEBI" id="CHEBI:29973"/>
        <dbReference type="ChEBI" id="CHEBI:82795"/>
        <dbReference type="EC" id="3.1.1.61"/>
    </reaction>
</comment>
<dbReference type="GO" id="GO:0006935">
    <property type="term" value="P:chemotaxis"/>
    <property type="evidence" value="ECO:0007669"/>
    <property type="project" value="UniProtKB-UniRule"/>
</dbReference>
<accession>A0A316APU4</accession>
<evidence type="ECO:0000259" key="5">
    <source>
        <dbReference type="PROSITE" id="PS50122"/>
    </source>
</evidence>
<protein>
    <recommendedName>
        <fullName evidence="2">protein-glutamate methylesterase</fullName>
        <ecNumber evidence="2">3.1.1.61</ecNumber>
    </recommendedName>
</protein>
<dbReference type="Proteomes" id="UP000245880">
    <property type="component" value="Unassembled WGS sequence"/>
</dbReference>
<evidence type="ECO:0000256" key="2">
    <source>
        <dbReference type="ARBA" id="ARBA00039140"/>
    </source>
</evidence>
<dbReference type="Pfam" id="PF01339">
    <property type="entry name" value="CheB_methylest"/>
    <property type="match status" value="1"/>
</dbReference>
<name>A0A316APU4_9BACT</name>
<dbReference type="GO" id="GO:0000156">
    <property type="term" value="F:phosphorelay response regulator activity"/>
    <property type="evidence" value="ECO:0007669"/>
    <property type="project" value="InterPro"/>
</dbReference>
<sequence>MEKNEIRSKLVVIGGSAGSLPFLFEVLPRIYSPIQFSILIVLHRMAGTDSNLEALLRSKCSIPIIEVEDKLPLQDGYIYLAPADYHLLIEEGRSFALDDDEKIHFSRPCIDVTFQSVAQAYGSRATGILLSGANEDGTLGMASIRKYGGLAIVQNPASAQMPVMPQSAIDLGHYDRILGIEQIVSFLNEQV</sequence>
<dbReference type="EC" id="3.1.1.61" evidence="2"/>
<dbReference type="EMBL" id="QGDT01000003">
    <property type="protein sequence ID" value="PWJ58850.1"/>
    <property type="molecule type" value="Genomic_DNA"/>
</dbReference>
<feature type="active site" evidence="4">
    <location>
        <position position="43"/>
    </location>
</feature>
<dbReference type="InterPro" id="IPR035909">
    <property type="entry name" value="CheB_C"/>
</dbReference>
<dbReference type="PROSITE" id="PS50122">
    <property type="entry name" value="CHEB"/>
    <property type="match status" value="1"/>
</dbReference>
<dbReference type="SUPFAM" id="SSF52738">
    <property type="entry name" value="Methylesterase CheB, C-terminal domain"/>
    <property type="match status" value="1"/>
</dbReference>
<gene>
    <name evidence="6" type="ORF">CLV98_103217</name>
</gene>
<proteinExistence type="predicted"/>
<evidence type="ECO:0000256" key="1">
    <source>
        <dbReference type="ARBA" id="ARBA00022801"/>
    </source>
</evidence>
<dbReference type="GO" id="GO:0005737">
    <property type="term" value="C:cytoplasm"/>
    <property type="evidence" value="ECO:0007669"/>
    <property type="project" value="InterPro"/>
</dbReference>
<keyword evidence="7" id="KW-1185">Reference proteome</keyword>